<evidence type="ECO:0000313" key="2">
    <source>
        <dbReference type="EMBL" id="KAG5679931.1"/>
    </source>
</evidence>
<keyword evidence="3" id="KW-1185">Reference proteome</keyword>
<feature type="compositionally biased region" description="Polar residues" evidence="1">
    <location>
        <begin position="23"/>
        <end position="34"/>
    </location>
</feature>
<feature type="compositionally biased region" description="Basic and acidic residues" evidence="1">
    <location>
        <begin position="1"/>
        <end position="10"/>
    </location>
</feature>
<feature type="compositionally biased region" description="Low complexity" evidence="1">
    <location>
        <begin position="11"/>
        <end position="22"/>
    </location>
</feature>
<comment type="caution">
    <text evidence="2">The sequence shown here is derived from an EMBL/GenBank/DDBJ whole genome shotgun (WGS) entry which is preliminary data.</text>
</comment>
<sequence length="74" mass="8543">MSNLREKQEKLSSQQSQQQEQSATTTNANDDSMKQSIVFQMGRIARKAIDRKARLEMEQKDSSIIYVSKAEFDE</sequence>
<dbReference type="Proteomes" id="UP001107558">
    <property type="component" value="Chromosome 1"/>
</dbReference>
<name>A0A9J6CDT8_POLVA</name>
<reference evidence="2" key="1">
    <citation type="submission" date="2021-03" db="EMBL/GenBank/DDBJ databases">
        <title>Chromosome level genome of the anhydrobiotic midge Polypedilum vanderplanki.</title>
        <authorList>
            <person name="Yoshida Y."/>
            <person name="Kikawada T."/>
            <person name="Gusev O."/>
        </authorList>
    </citation>
    <scope>NUCLEOTIDE SEQUENCE</scope>
    <source>
        <strain evidence="2">NIAS01</strain>
        <tissue evidence="2">Whole body or cell culture</tissue>
    </source>
</reference>
<gene>
    <name evidence="2" type="ORF">PVAND_009467</name>
</gene>
<feature type="region of interest" description="Disordered" evidence="1">
    <location>
        <begin position="1"/>
        <end position="34"/>
    </location>
</feature>
<proteinExistence type="predicted"/>
<evidence type="ECO:0000313" key="3">
    <source>
        <dbReference type="Proteomes" id="UP001107558"/>
    </source>
</evidence>
<dbReference type="EMBL" id="JADBJN010000001">
    <property type="protein sequence ID" value="KAG5679931.1"/>
    <property type="molecule type" value="Genomic_DNA"/>
</dbReference>
<dbReference type="AlphaFoldDB" id="A0A9J6CDT8"/>
<organism evidence="2 3">
    <name type="scientific">Polypedilum vanderplanki</name>
    <name type="common">Sleeping chironomid midge</name>
    <dbReference type="NCBI Taxonomy" id="319348"/>
    <lineage>
        <taxon>Eukaryota</taxon>
        <taxon>Metazoa</taxon>
        <taxon>Ecdysozoa</taxon>
        <taxon>Arthropoda</taxon>
        <taxon>Hexapoda</taxon>
        <taxon>Insecta</taxon>
        <taxon>Pterygota</taxon>
        <taxon>Neoptera</taxon>
        <taxon>Endopterygota</taxon>
        <taxon>Diptera</taxon>
        <taxon>Nematocera</taxon>
        <taxon>Chironomoidea</taxon>
        <taxon>Chironomidae</taxon>
        <taxon>Chironominae</taxon>
        <taxon>Polypedilum</taxon>
        <taxon>Polypedilum</taxon>
    </lineage>
</organism>
<protein>
    <submittedName>
        <fullName evidence="2">Uncharacterized protein</fullName>
    </submittedName>
</protein>
<accession>A0A9J6CDT8</accession>
<evidence type="ECO:0000256" key="1">
    <source>
        <dbReference type="SAM" id="MobiDB-lite"/>
    </source>
</evidence>